<dbReference type="AlphaFoldDB" id="A0A974XFQ8"/>
<protein>
    <submittedName>
        <fullName evidence="5">Phosphate butyryltransferase</fullName>
    </submittedName>
</protein>
<feature type="domain" description="Phosphate acetyl/butaryl transferase" evidence="4">
    <location>
        <begin position="80"/>
        <end position="294"/>
    </location>
</feature>
<gene>
    <name evidence="5" type="ORF">J0B03_01940</name>
</gene>
<dbReference type="GO" id="GO:0016746">
    <property type="term" value="F:acyltransferase activity"/>
    <property type="evidence" value="ECO:0007669"/>
    <property type="project" value="UniProtKB-KW"/>
</dbReference>
<dbReference type="InterPro" id="IPR050500">
    <property type="entry name" value="Phos_Acetyltrans/Butyryltrans"/>
</dbReference>
<keyword evidence="2" id="KW-0808">Transferase</keyword>
<evidence type="ECO:0000313" key="6">
    <source>
        <dbReference type="Proteomes" id="UP000663499"/>
    </source>
</evidence>
<dbReference type="PIRSF" id="PIRSF000428">
    <property type="entry name" value="P_Ac_trans"/>
    <property type="match status" value="1"/>
</dbReference>
<dbReference type="RefSeq" id="WP_207300212.1">
    <property type="nucleotide sequence ID" value="NZ_CP071444.1"/>
</dbReference>
<keyword evidence="3" id="KW-0012">Acyltransferase</keyword>
<dbReference type="InterPro" id="IPR012147">
    <property type="entry name" value="P_Ac_Bu_trans"/>
</dbReference>
<dbReference type="PANTHER" id="PTHR43356">
    <property type="entry name" value="PHOSPHATE ACETYLTRANSFERASE"/>
    <property type="match status" value="1"/>
</dbReference>
<comment type="similarity">
    <text evidence="1">Belongs to the phosphate acetyltransferase and butyryltransferase family.</text>
</comment>
<dbReference type="Proteomes" id="UP000663499">
    <property type="component" value="Chromosome"/>
</dbReference>
<dbReference type="Pfam" id="PF01515">
    <property type="entry name" value="PTA_PTB"/>
    <property type="match status" value="1"/>
</dbReference>
<reference evidence="5" key="1">
    <citation type="submission" date="2021-03" db="EMBL/GenBank/DDBJ databases">
        <title>Alkalibacter marinus sp. nov., isolated from tidal flat sediment.</title>
        <authorList>
            <person name="Namirimu T."/>
            <person name="Yang J.-A."/>
            <person name="Yang S.-H."/>
            <person name="Kim Y.-J."/>
            <person name="Kwon K.K."/>
        </authorList>
    </citation>
    <scope>NUCLEOTIDE SEQUENCE</scope>
    <source>
        <strain evidence="5">ES005</strain>
    </source>
</reference>
<evidence type="ECO:0000256" key="2">
    <source>
        <dbReference type="ARBA" id="ARBA00022679"/>
    </source>
</evidence>
<evidence type="ECO:0000313" key="5">
    <source>
        <dbReference type="EMBL" id="QSX08871.1"/>
    </source>
</evidence>
<sequence>MIKNMKDLFEAIGGDTPIALVAAAGEEEDLLMALDEAMNRGWIQATVVGDRTKIADLMKKQGIRSNRFTVIHGEDPVESVALAMEQVRDGKANILMKGKVGTADVLRGVLNREYGQRQEKILSHMAMVETEGVDRLLFITDGGVVIAPDLDQKRQILENAVDFVQSLGYDKPNVGVICAVEKVNEKMPATLDAIKLVDLAKEGVIKGCNVSGPFALDNALSERSAKIKGIRDPFAGRSDILLMPSVEAGNILFKALVYLAPSKTAAVVLGAKVPIVLTSRSDRFETKLHSIAAAVYMVQQQEK</sequence>
<dbReference type="InterPro" id="IPR002505">
    <property type="entry name" value="PTA_PTB"/>
</dbReference>
<dbReference type="KEGG" id="alka:J0B03_01940"/>
<evidence type="ECO:0000256" key="1">
    <source>
        <dbReference type="ARBA" id="ARBA00005656"/>
    </source>
</evidence>
<keyword evidence="6" id="KW-1185">Reference proteome</keyword>
<evidence type="ECO:0000259" key="4">
    <source>
        <dbReference type="Pfam" id="PF01515"/>
    </source>
</evidence>
<dbReference type="EMBL" id="CP071444">
    <property type="protein sequence ID" value="QSX08871.1"/>
    <property type="molecule type" value="Genomic_DNA"/>
</dbReference>
<accession>A0A974XFQ8</accession>
<dbReference type="PANTHER" id="PTHR43356:SF2">
    <property type="entry name" value="PHOSPHATE ACETYLTRANSFERASE"/>
    <property type="match status" value="1"/>
</dbReference>
<dbReference type="SUPFAM" id="SSF53659">
    <property type="entry name" value="Isocitrate/Isopropylmalate dehydrogenase-like"/>
    <property type="match status" value="1"/>
</dbReference>
<evidence type="ECO:0000256" key="3">
    <source>
        <dbReference type="ARBA" id="ARBA00023315"/>
    </source>
</evidence>
<proteinExistence type="inferred from homology"/>
<dbReference type="Gene3D" id="3.40.718.10">
    <property type="entry name" value="Isopropylmalate Dehydrogenase"/>
    <property type="match status" value="1"/>
</dbReference>
<organism evidence="5 6">
    <name type="scientific">Alkalibacter rhizosphaerae</name>
    <dbReference type="NCBI Taxonomy" id="2815577"/>
    <lineage>
        <taxon>Bacteria</taxon>
        <taxon>Bacillati</taxon>
        <taxon>Bacillota</taxon>
        <taxon>Clostridia</taxon>
        <taxon>Eubacteriales</taxon>
        <taxon>Eubacteriaceae</taxon>
        <taxon>Alkalibacter</taxon>
    </lineage>
</organism>
<name>A0A974XFQ8_9FIRM</name>